<evidence type="ECO:0000313" key="2">
    <source>
        <dbReference type="EMBL" id="MBB3119553.1"/>
    </source>
</evidence>
<dbReference type="EMBL" id="JACHXD010000006">
    <property type="protein sequence ID" value="MBB3119553.1"/>
    <property type="molecule type" value="Genomic_DNA"/>
</dbReference>
<protein>
    <submittedName>
        <fullName evidence="2">Uncharacterized protein</fullName>
    </submittedName>
</protein>
<keyword evidence="3" id="KW-1185">Reference proteome</keyword>
<dbReference type="Proteomes" id="UP000541535">
    <property type="component" value="Unassembled WGS sequence"/>
</dbReference>
<evidence type="ECO:0000256" key="1">
    <source>
        <dbReference type="SAM" id="Phobius"/>
    </source>
</evidence>
<proteinExistence type="predicted"/>
<sequence length="101" mass="11586">MDSKEEGRMKMYRESEPDETRLFERSSVNHAAWTLLALTLALCGWLMVALVNAENQRYALASGMCQDQVFKGGIDKVCLAKARSREHWWQHLGHAMTTFKP</sequence>
<gene>
    <name evidence="2" type="ORF">FHS03_002605</name>
</gene>
<comment type="caution">
    <text evidence="2">The sequence shown here is derived from an EMBL/GenBank/DDBJ whole genome shotgun (WGS) entry which is preliminary data.</text>
</comment>
<feature type="transmembrane region" description="Helical" evidence="1">
    <location>
        <begin position="31"/>
        <end position="51"/>
    </location>
</feature>
<keyword evidence="1" id="KW-0812">Transmembrane</keyword>
<keyword evidence="1" id="KW-1133">Transmembrane helix</keyword>
<accession>A0A7W5BAS6</accession>
<evidence type="ECO:0000313" key="3">
    <source>
        <dbReference type="Proteomes" id="UP000541535"/>
    </source>
</evidence>
<dbReference type="RefSeq" id="WP_183441372.1">
    <property type="nucleotide sequence ID" value="NZ_JACHXD010000006.1"/>
</dbReference>
<name>A0A7W5BAS6_9BURK</name>
<reference evidence="2 3" key="1">
    <citation type="submission" date="2020-08" db="EMBL/GenBank/DDBJ databases">
        <title>Genomic Encyclopedia of Type Strains, Phase III (KMG-III): the genomes of soil and plant-associated and newly described type strains.</title>
        <authorList>
            <person name="Whitman W."/>
        </authorList>
    </citation>
    <scope>NUCLEOTIDE SEQUENCE [LARGE SCALE GENOMIC DNA]</scope>
    <source>
        <strain evidence="2 3">CECT 8897</strain>
    </source>
</reference>
<organism evidence="2 3">
    <name type="scientific">Pseudoduganella violacea</name>
    <dbReference type="NCBI Taxonomy" id="1715466"/>
    <lineage>
        <taxon>Bacteria</taxon>
        <taxon>Pseudomonadati</taxon>
        <taxon>Pseudomonadota</taxon>
        <taxon>Betaproteobacteria</taxon>
        <taxon>Burkholderiales</taxon>
        <taxon>Oxalobacteraceae</taxon>
        <taxon>Telluria group</taxon>
        <taxon>Pseudoduganella</taxon>
    </lineage>
</organism>
<keyword evidence="1" id="KW-0472">Membrane</keyword>
<dbReference type="AlphaFoldDB" id="A0A7W5BAS6"/>